<evidence type="ECO:0000256" key="1">
    <source>
        <dbReference type="SAM" id="MobiDB-lite"/>
    </source>
</evidence>
<feature type="region of interest" description="Disordered" evidence="1">
    <location>
        <begin position="1"/>
        <end position="20"/>
    </location>
</feature>
<evidence type="ECO:0000313" key="2">
    <source>
        <dbReference type="EMBL" id="MBW0551976.1"/>
    </source>
</evidence>
<gene>
    <name evidence="2" type="ORF">O181_091691</name>
</gene>
<keyword evidence="3" id="KW-1185">Reference proteome</keyword>
<dbReference type="Proteomes" id="UP000765509">
    <property type="component" value="Unassembled WGS sequence"/>
</dbReference>
<dbReference type="AlphaFoldDB" id="A0A9Q3P9W9"/>
<feature type="region of interest" description="Disordered" evidence="1">
    <location>
        <begin position="72"/>
        <end position="96"/>
    </location>
</feature>
<comment type="caution">
    <text evidence="2">The sequence shown here is derived from an EMBL/GenBank/DDBJ whole genome shotgun (WGS) entry which is preliminary data.</text>
</comment>
<sequence>MHSGTESTQRSSLSQRQVPEMPMIFEPELEISMSSSNRYKSHSEGSHRHLNEPVQSVLHSIQGQGLVNVATNTPRSDELMAHPQNVPQRGGNSKIL</sequence>
<feature type="compositionally biased region" description="Polar residues" evidence="1">
    <location>
        <begin position="85"/>
        <end position="96"/>
    </location>
</feature>
<feature type="compositionally biased region" description="Polar residues" evidence="1">
    <location>
        <begin position="1"/>
        <end position="17"/>
    </location>
</feature>
<accession>A0A9Q3P9W9</accession>
<proteinExistence type="predicted"/>
<organism evidence="2 3">
    <name type="scientific">Austropuccinia psidii MF-1</name>
    <dbReference type="NCBI Taxonomy" id="1389203"/>
    <lineage>
        <taxon>Eukaryota</taxon>
        <taxon>Fungi</taxon>
        <taxon>Dikarya</taxon>
        <taxon>Basidiomycota</taxon>
        <taxon>Pucciniomycotina</taxon>
        <taxon>Pucciniomycetes</taxon>
        <taxon>Pucciniales</taxon>
        <taxon>Sphaerophragmiaceae</taxon>
        <taxon>Austropuccinia</taxon>
    </lineage>
</organism>
<protein>
    <submittedName>
        <fullName evidence="2">Uncharacterized protein</fullName>
    </submittedName>
</protein>
<reference evidence="2" key="1">
    <citation type="submission" date="2021-03" db="EMBL/GenBank/DDBJ databases">
        <title>Draft genome sequence of rust myrtle Austropuccinia psidii MF-1, a brazilian biotype.</title>
        <authorList>
            <person name="Quecine M.C."/>
            <person name="Pachon D.M.R."/>
            <person name="Bonatelli M.L."/>
            <person name="Correr F.H."/>
            <person name="Franceschini L.M."/>
            <person name="Leite T.F."/>
            <person name="Margarido G.R.A."/>
            <person name="Almeida C.A."/>
            <person name="Ferrarezi J.A."/>
            <person name="Labate C.A."/>
        </authorList>
    </citation>
    <scope>NUCLEOTIDE SEQUENCE</scope>
    <source>
        <strain evidence="2">MF-1</strain>
    </source>
</reference>
<dbReference type="EMBL" id="AVOT02057987">
    <property type="protein sequence ID" value="MBW0551976.1"/>
    <property type="molecule type" value="Genomic_DNA"/>
</dbReference>
<name>A0A9Q3P9W9_9BASI</name>
<evidence type="ECO:0000313" key="3">
    <source>
        <dbReference type="Proteomes" id="UP000765509"/>
    </source>
</evidence>